<dbReference type="InterPro" id="IPR005083">
    <property type="entry name" value="YopJ-like"/>
</dbReference>
<feature type="compositionally biased region" description="Polar residues" evidence="6">
    <location>
        <begin position="1"/>
        <end position="12"/>
    </location>
</feature>
<dbReference type="GO" id="GO:0016746">
    <property type="term" value="F:acyltransferase activity"/>
    <property type="evidence" value="ECO:0007669"/>
    <property type="project" value="UniProtKB-KW"/>
</dbReference>
<evidence type="ECO:0000313" key="8">
    <source>
        <dbReference type="Proteomes" id="UP000184997"/>
    </source>
</evidence>
<evidence type="ECO:0000256" key="1">
    <source>
        <dbReference type="ARBA" id="ARBA00022679"/>
    </source>
</evidence>
<evidence type="ECO:0000256" key="4">
    <source>
        <dbReference type="ARBA" id="ARBA00048364"/>
    </source>
</evidence>
<comment type="similarity">
    <text evidence="3">Belongs to the acetyltransferase YopJ family.</text>
</comment>
<dbReference type="Proteomes" id="UP000184997">
    <property type="component" value="Unassembled WGS sequence"/>
</dbReference>
<protein>
    <submittedName>
        <fullName evidence="7">Putative type III effector protein XopJ class</fullName>
    </submittedName>
</protein>
<accession>A0A1M4L452</accession>
<keyword evidence="2" id="KW-0012">Acyltransferase</keyword>
<evidence type="ECO:0000256" key="2">
    <source>
        <dbReference type="ARBA" id="ARBA00023315"/>
    </source>
</evidence>
<feature type="compositionally biased region" description="Basic and acidic residues" evidence="6">
    <location>
        <begin position="114"/>
        <end position="129"/>
    </location>
</feature>
<gene>
    <name evidence="7" type="ORF">XTGNCPPB3709_1892</name>
</gene>
<comment type="catalytic activity">
    <reaction evidence="4">
        <text>L-threonyl-[protein] + acetyl-CoA = O-acetyl-L-threonyl-[protein] + CoA</text>
        <dbReference type="Rhea" id="RHEA:65340"/>
        <dbReference type="Rhea" id="RHEA-COMP:11060"/>
        <dbReference type="Rhea" id="RHEA-COMP:16780"/>
        <dbReference type="ChEBI" id="CHEBI:30013"/>
        <dbReference type="ChEBI" id="CHEBI:57287"/>
        <dbReference type="ChEBI" id="CHEBI:57288"/>
        <dbReference type="ChEBI" id="CHEBI:141025"/>
    </reaction>
    <physiologicalReaction direction="left-to-right" evidence="4">
        <dbReference type="Rhea" id="RHEA:65341"/>
    </physiologicalReaction>
</comment>
<feature type="region of interest" description="Disordered" evidence="6">
    <location>
        <begin position="112"/>
        <end position="137"/>
    </location>
</feature>
<evidence type="ECO:0000256" key="3">
    <source>
        <dbReference type="ARBA" id="ARBA00023785"/>
    </source>
</evidence>
<feature type="region of interest" description="Disordered" evidence="6">
    <location>
        <begin position="1"/>
        <end position="89"/>
    </location>
</feature>
<reference evidence="8" key="1">
    <citation type="submission" date="2016-07" db="EMBL/GenBank/DDBJ databases">
        <authorList>
            <person name="Florea S."/>
            <person name="Webb J.S."/>
            <person name="Jaromczyk J."/>
            <person name="Schardl C.L."/>
        </authorList>
    </citation>
    <scope>NUCLEOTIDE SEQUENCE [LARGE SCALE GENOMIC DNA]</scope>
</reference>
<proteinExistence type="inferred from homology"/>
<keyword evidence="1" id="KW-0808">Transferase</keyword>
<evidence type="ECO:0000256" key="5">
    <source>
        <dbReference type="ARBA" id="ARBA00048662"/>
    </source>
</evidence>
<feature type="compositionally biased region" description="Low complexity" evidence="6">
    <location>
        <begin position="35"/>
        <end position="47"/>
    </location>
</feature>
<dbReference type="AlphaFoldDB" id="A0A1M4L452"/>
<dbReference type="EMBL" id="FLUK01000148">
    <property type="protein sequence ID" value="SBV87960.1"/>
    <property type="molecule type" value="Genomic_DNA"/>
</dbReference>
<name>A0A1M4L452_9XANT</name>
<evidence type="ECO:0000313" key="7">
    <source>
        <dbReference type="EMBL" id="SBV87960.1"/>
    </source>
</evidence>
<dbReference type="Pfam" id="PF03421">
    <property type="entry name" value="Acetyltransf_14"/>
    <property type="match status" value="1"/>
</dbReference>
<sequence length="565" mass="62699">MTDWTNYRNPGNLNPFDMESFRQGYSQYGQGSPVSSRAQSPASSRPQTPASSRAESKAPSPELQVLRDLPSGRKSAHQAGRPPRAPSLLQKLRKMSLCSSSNTQVDTRCIRTKNQNDRSARNTSERITTRADYAQGSSSAPYSVEVYDPYANFYSSTSVMPESPGTRDEHEMLWHSMGESQFTQPFDMPTLQPLSPSPWDEWMRQDDLALQEAEAAYGAANIASTSHAYNVESAQAQQARSDLMGTLNSALADLERLVNSNADPELAGYPIKQLDRQITPLLIAAENWRRPNLNLIALHTSEAATVDSDDEDMDEQAPMAGSQEIDDFVRYSPHGRYRALIDNGQHTRVADIHKSESGVSVILLDPLRVEEDETAYDDYAVNFKQDFGTHAAAKCAFVPLDLQKSAFGCRIFSMSLALKMQAREGEFTNMHSALYSGDLSPVVPGSMQTEDDEDAHVVLDAGPLIDASMLKHNQSRSSIKKYLRENPDQDGVIVNNKHGETLRTRTKRHTVDRKVPAKKESGRKTKTITFNNSIELKRIALVKRALNFVSVAPSEDVIQLSALIN</sequence>
<evidence type="ECO:0000256" key="6">
    <source>
        <dbReference type="SAM" id="MobiDB-lite"/>
    </source>
</evidence>
<feature type="compositionally biased region" description="Polar residues" evidence="6">
    <location>
        <begin position="23"/>
        <end position="34"/>
    </location>
</feature>
<organism evidence="7 8">
    <name type="scientific">Xanthomonas graminis pv. graminis</name>
    <dbReference type="NCBI Taxonomy" id="134874"/>
    <lineage>
        <taxon>Bacteria</taxon>
        <taxon>Pseudomonadati</taxon>
        <taxon>Pseudomonadota</taxon>
        <taxon>Gammaproteobacteria</taxon>
        <taxon>Lysobacterales</taxon>
        <taxon>Lysobacteraceae</taxon>
        <taxon>Xanthomonas</taxon>
        <taxon>Xanthomonas translucens group</taxon>
        <taxon>Xanthomonas graminis</taxon>
    </lineage>
</organism>
<comment type="catalytic activity">
    <reaction evidence="5">
        <text>L-seryl-[protein] + acetyl-CoA = O-acetyl-L-seryl-[protein] + CoA</text>
        <dbReference type="Rhea" id="RHEA:59392"/>
        <dbReference type="Rhea" id="RHEA-COMP:9863"/>
        <dbReference type="Rhea" id="RHEA-COMP:15352"/>
        <dbReference type="ChEBI" id="CHEBI:29999"/>
        <dbReference type="ChEBI" id="CHEBI:57287"/>
        <dbReference type="ChEBI" id="CHEBI:57288"/>
        <dbReference type="ChEBI" id="CHEBI:141128"/>
    </reaction>
    <physiologicalReaction direction="left-to-right" evidence="5">
        <dbReference type="Rhea" id="RHEA:59393"/>
    </physiologicalReaction>
</comment>